<dbReference type="InterPro" id="IPR036640">
    <property type="entry name" value="ABC1_TM_sf"/>
</dbReference>
<dbReference type="PROSITE" id="PS50929">
    <property type="entry name" value="ABC_TM1F"/>
    <property type="match status" value="1"/>
</dbReference>
<evidence type="ECO:0000256" key="6">
    <source>
        <dbReference type="ARBA" id="ARBA00022989"/>
    </source>
</evidence>
<keyword evidence="2" id="KW-0813">Transport</keyword>
<evidence type="ECO:0000256" key="4">
    <source>
        <dbReference type="ARBA" id="ARBA00022741"/>
    </source>
</evidence>
<dbReference type="EMBL" id="AMCI01002901">
    <property type="protein sequence ID" value="EJX01571.1"/>
    <property type="molecule type" value="Genomic_DNA"/>
</dbReference>
<dbReference type="InterPro" id="IPR017871">
    <property type="entry name" value="ABC_transporter-like_CS"/>
</dbReference>
<keyword evidence="6 8" id="KW-1133">Transmembrane helix</keyword>
<dbReference type="AlphaFoldDB" id="J9CNA7"/>
<organism evidence="11">
    <name type="scientific">gut metagenome</name>
    <dbReference type="NCBI Taxonomy" id="749906"/>
    <lineage>
        <taxon>unclassified sequences</taxon>
        <taxon>metagenomes</taxon>
        <taxon>organismal metagenomes</taxon>
    </lineage>
</organism>
<dbReference type="GO" id="GO:0015421">
    <property type="term" value="F:ABC-type oligopeptide transporter activity"/>
    <property type="evidence" value="ECO:0007669"/>
    <property type="project" value="TreeGrafter"/>
</dbReference>
<dbReference type="SMART" id="SM00382">
    <property type="entry name" value="AAA"/>
    <property type="match status" value="1"/>
</dbReference>
<evidence type="ECO:0000256" key="3">
    <source>
        <dbReference type="ARBA" id="ARBA00022692"/>
    </source>
</evidence>
<evidence type="ECO:0000256" key="7">
    <source>
        <dbReference type="ARBA" id="ARBA00023136"/>
    </source>
</evidence>
<dbReference type="CDD" id="cd03254">
    <property type="entry name" value="ABCC_Glucan_exporter_like"/>
    <property type="match status" value="1"/>
</dbReference>
<feature type="transmembrane region" description="Helical" evidence="8">
    <location>
        <begin position="12"/>
        <end position="43"/>
    </location>
</feature>
<dbReference type="PROSITE" id="PS50893">
    <property type="entry name" value="ABC_TRANSPORTER_2"/>
    <property type="match status" value="1"/>
</dbReference>
<comment type="subcellular location">
    <subcellularLocation>
        <location evidence="1">Membrane</location>
        <topology evidence="1">Multi-pass membrane protein</topology>
    </subcellularLocation>
</comment>
<dbReference type="InterPro" id="IPR003593">
    <property type="entry name" value="AAA+_ATPase"/>
</dbReference>
<dbReference type="SUPFAM" id="SSF90123">
    <property type="entry name" value="ABC transporter transmembrane region"/>
    <property type="match status" value="1"/>
</dbReference>
<dbReference type="InterPro" id="IPR011527">
    <property type="entry name" value="ABC1_TM_dom"/>
</dbReference>
<dbReference type="GO" id="GO:0005524">
    <property type="term" value="F:ATP binding"/>
    <property type="evidence" value="ECO:0007669"/>
    <property type="project" value="UniProtKB-KW"/>
</dbReference>
<evidence type="ECO:0000256" key="8">
    <source>
        <dbReference type="SAM" id="Phobius"/>
    </source>
</evidence>
<keyword evidence="3 8" id="KW-0812">Transmembrane</keyword>
<protein>
    <submittedName>
        <fullName evidence="11">ABC-type multidrug/protein/lipid transport system, ATPase component</fullName>
    </submittedName>
</protein>
<evidence type="ECO:0000256" key="1">
    <source>
        <dbReference type="ARBA" id="ARBA00004141"/>
    </source>
</evidence>
<dbReference type="PROSITE" id="PS00211">
    <property type="entry name" value="ABC_TRANSPORTER_1"/>
    <property type="match status" value="1"/>
</dbReference>
<dbReference type="Gene3D" id="1.20.1560.10">
    <property type="entry name" value="ABC transporter type 1, transmembrane domain"/>
    <property type="match status" value="1"/>
</dbReference>
<proteinExistence type="predicted"/>
<dbReference type="FunFam" id="3.40.50.300:FF:000287">
    <property type="entry name" value="Multidrug ABC transporter ATP-binding protein"/>
    <property type="match status" value="1"/>
</dbReference>
<dbReference type="PANTHER" id="PTHR43394">
    <property type="entry name" value="ATP-DEPENDENT PERMEASE MDL1, MITOCHONDRIAL"/>
    <property type="match status" value="1"/>
</dbReference>
<dbReference type="InterPro" id="IPR027417">
    <property type="entry name" value="P-loop_NTPase"/>
</dbReference>
<evidence type="ECO:0000256" key="5">
    <source>
        <dbReference type="ARBA" id="ARBA00022840"/>
    </source>
</evidence>
<keyword evidence="7 8" id="KW-0472">Membrane</keyword>
<dbReference type="InterPro" id="IPR003439">
    <property type="entry name" value="ABC_transporter-like_ATP-bd"/>
</dbReference>
<feature type="domain" description="ABC transmembrane type-1" evidence="10">
    <location>
        <begin position="1"/>
        <end position="66"/>
    </location>
</feature>
<dbReference type="Gene3D" id="3.40.50.300">
    <property type="entry name" value="P-loop containing nucleotide triphosphate hydrolases"/>
    <property type="match status" value="1"/>
</dbReference>
<evidence type="ECO:0000313" key="11">
    <source>
        <dbReference type="EMBL" id="EJX01571.1"/>
    </source>
</evidence>
<dbReference type="Pfam" id="PF00005">
    <property type="entry name" value="ABC_tran"/>
    <property type="match status" value="1"/>
</dbReference>
<reference evidence="11" key="1">
    <citation type="journal article" date="2012" name="PLoS ONE">
        <title>Gene sets for utilization of primary and secondary nutrition supplies in the distal gut of endangered iberian lynx.</title>
        <authorList>
            <person name="Alcaide M."/>
            <person name="Messina E."/>
            <person name="Richter M."/>
            <person name="Bargiela R."/>
            <person name="Peplies J."/>
            <person name="Huws S.A."/>
            <person name="Newbold C.J."/>
            <person name="Golyshin P.N."/>
            <person name="Simon M.A."/>
            <person name="Lopez G."/>
            <person name="Yakimov M.M."/>
            <person name="Ferrer M."/>
        </authorList>
    </citation>
    <scope>NUCLEOTIDE SEQUENCE</scope>
</reference>
<sequence length="342" mass="38480">MMAFAIYGPVSYLMNIVATTILLIYGGKMAMSGIITIGTLIAFQRYMARFFDPISELADNFNVIQSASAAGERIFALLDIEPAIVDAPDCVHMDSFKGRIEFKNVWFAYTDDNWILKDLSFTLEPGQRLAFVGETGAGKTTIQNLICRYYDIQKGQILIDGVDIRKIAVEDLRRNIGQMLQDVFLFTGTVKSNIRLNNQNISDEDIVNAAKYVNADSFISKLDGGYDHEVIERGAAFSAGQRQLLSFARTLAFNPSVLILDEATANIDTETEVLIQDALEKLMKGRSTIIVAHRLSTIQNCDKIILLHKGRLCEQGTHQELLEKHGMYYKLYKLQYERDSEM</sequence>
<accession>J9CNA7</accession>
<keyword evidence="4" id="KW-0547">Nucleotide-binding</keyword>
<dbReference type="GO" id="GO:0016887">
    <property type="term" value="F:ATP hydrolysis activity"/>
    <property type="evidence" value="ECO:0007669"/>
    <property type="project" value="InterPro"/>
</dbReference>
<gene>
    <name evidence="11" type="ORF">EVA_10323</name>
</gene>
<dbReference type="InterPro" id="IPR039421">
    <property type="entry name" value="Type_1_exporter"/>
</dbReference>
<comment type="caution">
    <text evidence="11">The sequence shown here is derived from an EMBL/GenBank/DDBJ whole genome shotgun (WGS) entry which is preliminary data.</text>
</comment>
<dbReference type="PANTHER" id="PTHR43394:SF1">
    <property type="entry name" value="ATP-BINDING CASSETTE SUB-FAMILY B MEMBER 10, MITOCHONDRIAL"/>
    <property type="match status" value="1"/>
</dbReference>
<evidence type="ECO:0000259" key="9">
    <source>
        <dbReference type="PROSITE" id="PS50893"/>
    </source>
</evidence>
<feature type="domain" description="ABC transporter" evidence="9">
    <location>
        <begin position="100"/>
        <end position="334"/>
    </location>
</feature>
<evidence type="ECO:0000256" key="2">
    <source>
        <dbReference type="ARBA" id="ARBA00022448"/>
    </source>
</evidence>
<keyword evidence="5" id="KW-0067">ATP-binding</keyword>
<name>J9CNA7_9ZZZZ</name>
<evidence type="ECO:0000259" key="10">
    <source>
        <dbReference type="PROSITE" id="PS50929"/>
    </source>
</evidence>
<dbReference type="SUPFAM" id="SSF52540">
    <property type="entry name" value="P-loop containing nucleoside triphosphate hydrolases"/>
    <property type="match status" value="1"/>
</dbReference>
<dbReference type="GO" id="GO:0016020">
    <property type="term" value="C:membrane"/>
    <property type="evidence" value="ECO:0007669"/>
    <property type="project" value="UniProtKB-SubCell"/>
</dbReference>